<evidence type="ECO:0000256" key="1">
    <source>
        <dbReference type="RuleBase" id="RU363044"/>
    </source>
</evidence>
<reference evidence="2" key="1">
    <citation type="submission" date="2020-04" db="EMBL/GenBank/DDBJ databases">
        <authorList>
            <person name="Alioto T."/>
            <person name="Alioto T."/>
            <person name="Gomez Garrido J."/>
        </authorList>
    </citation>
    <scope>NUCLEOTIDE SEQUENCE</scope>
    <source>
        <strain evidence="2">A484AB</strain>
    </source>
</reference>
<keyword evidence="1 2" id="KW-0347">Helicase</keyword>
<sequence length="955" mass="107679">MEKLRFILSGGKWGKDHSLQAPKNIIELAAEPKIQHFLNNIPIKESLENKPIYQPGCLRKGMYVRGKLKKLPLTQCLPLATIQAAGLQNEVEKMCTVYEAVISENHTLVNSGASIVYLDSQHKHQLGIFKQGLSVGDSGESKVVQVLKVRLCMDQHEEKLLGSFQCPKVEKTDEVAIIPSTNVVDKVCLVHDCLNGNCFFVLKLAILFKINARYEEDKEHEDFFHVERRIVNTGDSTRKSPRTPYNPGEKSLQNMIVQPCRSNEKQSVVILCLWMENDRQEKKKGFCPTARCFEWMNWSKAQEKVLTFATSRHNLCILGKSGAGKSTVIKELRKRFCQNGKTCEIVCPSGVACNIYEGLARTVHSFYGLNTAELPASLVIQRSLERQNVVNQIKSLDVLIWDEISMSSMRLLNIVNLLQQNIHNNTLPFGGIQVILSGDFHQLKPIPDVLDSGDPVYKSIIFDKVFPHRIVLTRIMRQGEGEMRLKDALDSIRLGKCDDETEAYLRGLSRSCTETGDTPPIHIYYTKLSVAVHNSYMLTNLPGQVLKFESTDTGRKILLKDTVAEVLMLKPGCKVMLLFNINDDLKNGTFGTFINSSNSNGLQVEFPNVGVVTLQRKTWYKYDHAGRVQASRTQFPLSLSYAITVHKAQSTTLDSVVVHCSQEFDSGQTYVALSRVRSEDNLQVIGFQKRYLLPPPPEIAQIATTRHGNPVETFKCCSNVELDGENYKLDRNSQYEDHSELFDNDIATEEEIAKECFEANQGSAVDLDGILHSMTDGASDTRFVSPPSEFSIKTFLESLNNDSNTDEMSELIKGAANYALENLTSFELLTKILWCRVAQLFEDYISENAVERISSANFTRITAKLNEMFLTNEYRSDIMAAFSVRNWSNITCGQRCLGVQLLFHIYQLFVAEIRKAVKLQETEHITLQVSNMGAEGRGKVRYIGGWALRKLLEKS</sequence>
<dbReference type="GO" id="GO:0043139">
    <property type="term" value="F:5'-3' DNA helicase activity"/>
    <property type="evidence" value="ECO:0007669"/>
    <property type="project" value="UniProtKB-EC"/>
</dbReference>
<dbReference type="GO" id="GO:0016787">
    <property type="term" value="F:hydrolase activity"/>
    <property type="evidence" value="ECO:0007669"/>
    <property type="project" value="UniProtKB-KW"/>
</dbReference>
<dbReference type="Pfam" id="PF05970">
    <property type="entry name" value="PIF1"/>
    <property type="match status" value="1"/>
</dbReference>
<keyword evidence="3" id="KW-1185">Reference proteome</keyword>
<protein>
    <recommendedName>
        <fullName evidence="1">ATP-dependent DNA helicase</fullName>
        <ecNumber evidence="1">5.6.2.3</ecNumber>
    </recommendedName>
</protein>
<evidence type="ECO:0000313" key="2">
    <source>
        <dbReference type="EMBL" id="CAB4001267.1"/>
    </source>
</evidence>
<dbReference type="GO" id="GO:0005524">
    <property type="term" value="F:ATP binding"/>
    <property type="evidence" value="ECO:0007669"/>
    <property type="project" value="UniProtKB-KW"/>
</dbReference>
<comment type="catalytic activity">
    <reaction evidence="1">
        <text>ATP + H2O = ADP + phosphate + H(+)</text>
        <dbReference type="Rhea" id="RHEA:13065"/>
        <dbReference type="ChEBI" id="CHEBI:15377"/>
        <dbReference type="ChEBI" id="CHEBI:15378"/>
        <dbReference type="ChEBI" id="CHEBI:30616"/>
        <dbReference type="ChEBI" id="CHEBI:43474"/>
        <dbReference type="ChEBI" id="CHEBI:456216"/>
        <dbReference type="EC" id="5.6.2.3"/>
    </reaction>
</comment>
<keyword evidence="1" id="KW-0233">DNA recombination</keyword>
<dbReference type="Gene3D" id="3.40.50.300">
    <property type="entry name" value="P-loop containing nucleotide triphosphate hydrolases"/>
    <property type="match status" value="1"/>
</dbReference>
<dbReference type="PANTHER" id="PTHR47642">
    <property type="entry name" value="ATP-DEPENDENT DNA HELICASE"/>
    <property type="match status" value="1"/>
</dbReference>
<dbReference type="SMART" id="SM00382">
    <property type="entry name" value="AAA"/>
    <property type="match status" value="1"/>
</dbReference>
<comment type="cofactor">
    <cofactor evidence="1">
        <name>Mg(2+)</name>
        <dbReference type="ChEBI" id="CHEBI:18420"/>
    </cofactor>
</comment>
<comment type="similarity">
    <text evidence="1">Belongs to the helicase family.</text>
</comment>
<organism evidence="2 3">
    <name type="scientific">Paramuricea clavata</name>
    <name type="common">Red gorgonian</name>
    <name type="synonym">Violescent sea-whip</name>
    <dbReference type="NCBI Taxonomy" id="317549"/>
    <lineage>
        <taxon>Eukaryota</taxon>
        <taxon>Metazoa</taxon>
        <taxon>Cnidaria</taxon>
        <taxon>Anthozoa</taxon>
        <taxon>Octocorallia</taxon>
        <taxon>Malacalcyonacea</taxon>
        <taxon>Plexauridae</taxon>
        <taxon>Paramuricea</taxon>
    </lineage>
</organism>
<comment type="caution">
    <text evidence="2">The sequence shown here is derived from an EMBL/GenBank/DDBJ whole genome shotgun (WGS) entry which is preliminary data.</text>
</comment>
<proteinExistence type="inferred from homology"/>
<dbReference type="PANTHER" id="PTHR47642:SF5">
    <property type="entry name" value="ATP-DEPENDENT DNA HELICASE"/>
    <property type="match status" value="1"/>
</dbReference>
<dbReference type="GO" id="GO:0000723">
    <property type="term" value="P:telomere maintenance"/>
    <property type="evidence" value="ECO:0007669"/>
    <property type="project" value="InterPro"/>
</dbReference>
<gene>
    <name evidence="2" type="ORF">PACLA_8A074381</name>
</gene>
<dbReference type="AlphaFoldDB" id="A0A7D9E6E8"/>
<dbReference type="GO" id="GO:0006281">
    <property type="term" value="P:DNA repair"/>
    <property type="evidence" value="ECO:0007669"/>
    <property type="project" value="UniProtKB-KW"/>
</dbReference>
<dbReference type="EMBL" id="CACRXK020004045">
    <property type="protein sequence ID" value="CAB4001267.1"/>
    <property type="molecule type" value="Genomic_DNA"/>
</dbReference>
<keyword evidence="1" id="KW-0547">Nucleotide-binding</keyword>
<dbReference type="InterPro" id="IPR010285">
    <property type="entry name" value="DNA_helicase_pif1-like_DEAD"/>
</dbReference>
<keyword evidence="1" id="KW-0378">Hydrolase</keyword>
<keyword evidence="1" id="KW-0227">DNA damage</keyword>
<dbReference type="InterPro" id="IPR051055">
    <property type="entry name" value="PIF1_helicase"/>
</dbReference>
<keyword evidence="1" id="KW-0234">DNA repair</keyword>
<dbReference type="EC" id="5.6.2.3" evidence="1"/>
<evidence type="ECO:0000313" key="3">
    <source>
        <dbReference type="Proteomes" id="UP001152795"/>
    </source>
</evidence>
<dbReference type="InterPro" id="IPR027417">
    <property type="entry name" value="P-loop_NTPase"/>
</dbReference>
<dbReference type="CDD" id="cd18809">
    <property type="entry name" value="SF1_C_RecD"/>
    <property type="match status" value="1"/>
</dbReference>
<dbReference type="Proteomes" id="UP001152795">
    <property type="component" value="Unassembled WGS sequence"/>
</dbReference>
<name>A0A7D9E6E8_PARCT</name>
<dbReference type="SUPFAM" id="SSF52540">
    <property type="entry name" value="P-loop containing nucleoside triphosphate hydrolases"/>
    <property type="match status" value="2"/>
</dbReference>
<keyword evidence="1" id="KW-0067">ATP-binding</keyword>
<accession>A0A7D9E6E8</accession>
<dbReference type="InterPro" id="IPR003593">
    <property type="entry name" value="AAA+_ATPase"/>
</dbReference>
<dbReference type="GO" id="GO:0006310">
    <property type="term" value="P:DNA recombination"/>
    <property type="evidence" value="ECO:0007669"/>
    <property type="project" value="UniProtKB-KW"/>
</dbReference>